<evidence type="ECO:0000259" key="1">
    <source>
        <dbReference type="Pfam" id="PF13566"/>
    </source>
</evidence>
<organism evidence="2 3">
    <name type="scientific">Aminipila luticellarii</name>
    <dbReference type="NCBI Taxonomy" id="2507160"/>
    <lineage>
        <taxon>Bacteria</taxon>
        <taxon>Bacillati</taxon>
        <taxon>Bacillota</taxon>
        <taxon>Clostridia</taxon>
        <taxon>Peptostreptococcales</taxon>
        <taxon>Anaerovoracaceae</taxon>
        <taxon>Aminipila</taxon>
    </lineage>
</organism>
<sequence length="243" mass="28813">MVDYLYDSSFEGFLTCVYCHYYEEKASGIFTSDQYQPSILHSFLEINTDVEKAAKVYDAIEKKISSYDLQRIYRVFRSAADQREMLLLNYIRLGFKEGSKISLLHGNPYVSPVEKTEKKVTSEIHRLLGLLRFSVLEGEVLYAVLEPDHDILEFLAGHFTDRYKREPFIIYDKRRSKALVAQEGEWYITAFTEENLPRLSAKEEEYRALWKKYFRTIAIKERTNPRCQKNLMPVRYWKHLTEI</sequence>
<dbReference type="EMBL" id="CP035281">
    <property type="protein sequence ID" value="QAT43925.1"/>
    <property type="molecule type" value="Genomic_DNA"/>
</dbReference>
<accession>A0A410PYG9</accession>
<dbReference type="Proteomes" id="UP000287601">
    <property type="component" value="Chromosome"/>
</dbReference>
<evidence type="ECO:0000313" key="2">
    <source>
        <dbReference type="EMBL" id="QAT43925.1"/>
    </source>
</evidence>
<dbReference type="Pfam" id="PF13566">
    <property type="entry name" value="DUF4130"/>
    <property type="match status" value="1"/>
</dbReference>
<keyword evidence="3" id="KW-1185">Reference proteome</keyword>
<dbReference type="RefSeq" id="WP_128746633.1">
    <property type="nucleotide sequence ID" value="NZ_CP035281.1"/>
</dbReference>
<reference evidence="2 3" key="1">
    <citation type="submission" date="2019-01" db="EMBL/GenBank/DDBJ databases">
        <title>Draft genomes of a novel of Aminipila strains.</title>
        <authorList>
            <person name="Ma S."/>
        </authorList>
    </citation>
    <scope>NUCLEOTIDE SEQUENCE [LARGE SCALE GENOMIC DNA]</scope>
    <source>
        <strain evidence="3">JN-39</strain>
    </source>
</reference>
<feature type="domain" description="DUF4130" evidence="1">
    <location>
        <begin position="82"/>
        <end position="242"/>
    </location>
</feature>
<dbReference type="KEGG" id="amij:EQM06_12205"/>
<dbReference type="InterPro" id="IPR023875">
    <property type="entry name" value="DNA_repair_put"/>
</dbReference>
<evidence type="ECO:0000313" key="3">
    <source>
        <dbReference type="Proteomes" id="UP000287601"/>
    </source>
</evidence>
<gene>
    <name evidence="2" type="ORF">EQM06_12205</name>
</gene>
<dbReference type="NCBIfam" id="TIGR03915">
    <property type="entry name" value="SAM_7_link_chp"/>
    <property type="match status" value="1"/>
</dbReference>
<dbReference type="AlphaFoldDB" id="A0A410PYG9"/>
<name>A0A410PYG9_9FIRM</name>
<protein>
    <submittedName>
        <fullName evidence="2">DNA metabolism protein</fullName>
    </submittedName>
</protein>
<dbReference type="InterPro" id="IPR025404">
    <property type="entry name" value="DUF4130"/>
</dbReference>
<dbReference type="OrthoDB" id="5290748at2"/>
<proteinExistence type="predicted"/>